<dbReference type="InParanoid" id="D8RBG9"/>
<dbReference type="CDD" id="cd11043">
    <property type="entry name" value="CYP90-like"/>
    <property type="match status" value="1"/>
</dbReference>
<dbReference type="InterPro" id="IPR017972">
    <property type="entry name" value="Cyt_P450_CS"/>
</dbReference>
<dbReference type="GO" id="GO:0005506">
    <property type="term" value="F:iron ion binding"/>
    <property type="evidence" value="ECO:0007669"/>
    <property type="project" value="InterPro"/>
</dbReference>
<keyword evidence="6" id="KW-1133">Transmembrane helix</keyword>
<dbReference type="KEGG" id="smo:SELMODRAFT_89153"/>
<evidence type="ECO:0000256" key="2">
    <source>
        <dbReference type="ARBA" id="ARBA00010617"/>
    </source>
</evidence>
<feature type="signal peptide" evidence="16">
    <location>
        <begin position="1"/>
        <end position="16"/>
    </location>
</feature>
<evidence type="ECO:0000313" key="17">
    <source>
        <dbReference type="EMBL" id="EFJ30794.1"/>
    </source>
</evidence>
<evidence type="ECO:0000256" key="15">
    <source>
        <dbReference type="RuleBase" id="RU000461"/>
    </source>
</evidence>
<feature type="binding site" description="axial binding residue" evidence="14">
    <location>
        <position position="410"/>
    </location>
    <ligand>
        <name>heme</name>
        <dbReference type="ChEBI" id="CHEBI:30413"/>
    </ligand>
    <ligandPart>
        <name>Fe</name>
        <dbReference type="ChEBI" id="CHEBI:18248"/>
    </ligandPart>
</feature>
<evidence type="ECO:0000256" key="9">
    <source>
        <dbReference type="ARBA" id="ARBA00023033"/>
    </source>
</evidence>
<keyword evidence="10" id="KW-0472">Membrane</keyword>
<keyword evidence="3 14" id="KW-0349">Heme</keyword>
<evidence type="ECO:0000256" key="6">
    <source>
        <dbReference type="ARBA" id="ARBA00022989"/>
    </source>
</evidence>
<dbReference type="GO" id="GO:0016020">
    <property type="term" value="C:membrane"/>
    <property type="evidence" value="ECO:0007669"/>
    <property type="project" value="UniProtKB-SubCell"/>
</dbReference>
<dbReference type="GO" id="GO:0010295">
    <property type="term" value="F:(+)-abscisic acid 8'-hydroxylase activity"/>
    <property type="evidence" value="ECO:0007669"/>
    <property type="project" value="UniProtKB-EC"/>
</dbReference>
<comment type="subcellular location">
    <subcellularLocation>
        <location evidence="1">Membrane</location>
        <topology evidence="1">Single-pass membrane protein</topology>
    </subcellularLocation>
</comment>
<gene>
    <name evidence="17" type="primary">CYP707A20</name>
    <name evidence="17" type="ORF">SELMODRAFT_89153</name>
</gene>
<keyword evidence="4" id="KW-0812">Transmembrane</keyword>
<evidence type="ECO:0000256" key="5">
    <source>
        <dbReference type="ARBA" id="ARBA00022723"/>
    </source>
</evidence>
<dbReference type="OrthoDB" id="1372046at2759"/>
<keyword evidence="8 14" id="KW-0408">Iron</keyword>
<comment type="pathway">
    <text evidence="12">Plant hormone degradation; abscisic acid degradation.</text>
</comment>
<dbReference type="Pfam" id="PF00067">
    <property type="entry name" value="p450"/>
    <property type="match status" value="1"/>
</dbReference>
<evidence type="ECO:0000256" key="8">
    <source>
        <dbReference type="ARBA" id="ARBA00023004"/>
    </source>
</evidence>
<evidence type="ECO:0000256" key="13">
    <source>
        <dbReference type="ARBA" id="ARBA00066338"/>
    </source>
</evidence>
<dbReference type="Gene3D" id="1.10.630.10">
    <property type="entry name" value="Cytochrome P450"/>
    <property type="match status" value="1"/>
</dbReference>
<proteinExistence type="inferred from homology"/>
<dbReference type="EC" id="1.14.14.137" evidence="13"/>
<comment type="cofactor">
    <cofactor evidence="14">
        <name>heme</name>
        <dbReference type="ChEBI" id="CHEBI:30413"/>
    </cofactor>
</comment>
<keyword evidence="9 15" id="KW-0503">Monooxygenase</keyword>
<evidence type="ECO:0000256" key="4">
    <source>
        <dbReference type="ARBA" id="ARBA00022692"/>
    </source>
</evidence>
<dbReference type="HOGENOM" id="CLU_001570_15_5_1"/>
<dbReference type="InterPro" id="IPR001128">
    <property type="entry name" value="Cyt_P450"/>
</dbReference>
<protein>
    <recommendedName>
        <fullName evidence="13">(+)-abscisic acid 8'-hydroxylase</fullName>
        <ecNumber evidence="13">1.14.14.137</ecNumber>
    </recommendedName>
</protein>
<keyword evidence="5 14" id="KW-0479">Metal-binding</keyword>
<dbReference type="Proteomes" id="UP000001514">
    <property type="component" value="Unassembled WGS sequence"/>
</dbReference>
<evidence type="ECO:0000256" key="16">
    <source>
        <dbReference type="SAM" id="SignalP"/>
    </source>
</evidence>
<dbReference type="SUPFAM" id="SSF48264">
    <property type="entry name" value="Cytochrome P450"/>
    <property type="match status" value="1"/>
</dbReference>
<dbReference type="PANTHER" id="PTHR24286:SF376">
    <property type="entry name" value="ABSCISIC ACID 8'-HYDROXYLASE 4"/>
    <property type="match status" value="1"/>
</dbReference>
<comment type="catalytic activity">
    <reaction evidence="11">
        <text>2-cis-(+)-abscisate + reduced [NADPH--hemoprotein reductase] + O2 = (+)-8'-hydroxyabscisate + oxidized [NADPH--hemoprotein reductase] + H2O + H(+)</text>
        <dbReference type="Rhea" id="RHEA:12897"/>
        <dbReference type="Rhea" id="RHEA-COMP:11964"/>
        <dbReference type="Rhea" id="RHEA-COMP:11965"/>
        <dbReference type="ChEBI" id="CHEBI:15377"/>
        <dbReference type="ChEBI" id="CHEBI:15378"/>
        <dbReference type="ChEBI" id="CHEBI:15379"/>
        <dbReference type="ChEBI" id="CHEBI:37569"/>
        <dbReference type="ChEBI" id="CHEBI:57618"/>
        <dbReference type="ChEBI" id="CHEBI:58210"/>
        <dbReference type="ChEBI" id="CHEBI:58490"/>
        <dbReference type="EC" id="1.14.14.137"/>
    </reaction>
</comment>
<evidence type="ECO:0000256" key="7">
    <source>
        <dbReference type="ARBA" id="ARBA00023002"/>
    </source>
</evidence>
<keyword evidence="16" id="KW-0732">Signal</keyword>
<dbReference type="Gramene" id="EFJ30794">
    <property type="protein sequence ID" value="EFJ30794"/>
    <property type="gene ID" value="SELMODRAFT_89153"/>
</dbReference>
<evidence type="ECO:0000256" key="10">
    <source>
        <dbReference type="ARBA" id="ARBA00023136"/>
    </source>
</evidence>
<dbReference type="PRINTS" id="PR00463">
    <property type="entry name" value="EP450I"/>
</dbReference>
<dbReference type="InterPro" id="IPR002401">
    <property type="entry name" value="Cyt_P450_E_grp-I"/>
</dbReference>
<dbReference type="STRING" id="88036.D8RBG9"/>
<dbReference type="FunCoup" id="D8RBG9">
    <property type="interactions" value="207"/>
</dbReference>
<dbReference type="PROSITE" id="PS00086">
    <property type="entry name" value="CYTOCHROME_P450"/>
    <property type="match status" value="1"/>
</dbReference>
<sequence>MLLLLALLKLARRSYALGRLPLPPGTMGWPYLGETLQLYSQNPNAFFSSKQKRYGDIFKTHILGCPSVMIASPEAAKFILVSHAHLFKTTFPSSKEGIIGPHALFFHEGEYHRRLRRLVQGCFGPDVIRDLVPELETISIQALDSLDRAGGIINTFQEMKKYAFDVGVLKIFGGSLDGLDKEDLKRAYQTLERGYNSFPIDIAGTPYNAAMKARKRLSSIVSRIILDRRRQQKQADNGRCKDFLSTLMESQDDSCKNLTDDQIADNVIGVIFAAQDTTASVLTWLLKYLKENPALLESVTAEHENIRRSKPEGAKGLTWADTKNMPLTSRVIQETMRLATILSFTFREAVQDVEYNGYVIPKGWKVMPLFRNIHHSPEFFLEPQKFNPSRFEEHPKPNTFMPFGNGIHSCPGRELAKLEMLVLVHNITTQFRWEFAGPTEGVQYGPFPVPKAGLPISITRKSES</sequence>
<dbReference type="GeneID" id="9631415"/>
<evidence type="ECO:0000313" key="18">
    <source>
        <dbReference type="Proteomes" id="UP000001514"/>
    </source>
</evidence>
<evidence type="ECO:0000256" key="12">
    <source>
        <dbReference type="ARBA" id="ARBA00060633"/>
    </source>
</evidence>
<organism evidence="18">
    <name type="scientific">Selaginella moellendorffii</name>
    <name type="common">Spikemoss</name>
    <dbReference type="NCBI Taxonomy" id="88036"/>
    <lineage>
        <taxon>Eukaryota</taxon>
        <taxon>Viridiplantae</taxon>
        <taxon>Streptophyta</taxon>
        <taxon>Embryophyta</taxon>
        <taxon>Tracheophyta</taxon>
        <taxon>Lycopodiopsida</taxon>
        <taxon>Selaginellales</taxon>
        <taxon>Selaginellaceae</taxon>
        <taxon>Selaginella</taxon>
    </lineage>
</organism>
<dbReference type="GO" id="GO:0020037">
    <property type="term" value="F:heme binding"/>
    <property type="evidence" value="ECO:0007669"/>
    <property type="project" value="InterPro"/>
</dbReference>
<name>D8RBG9_SELML</name>
<dbReference type="EMBL" id="GL377575">
    <property type="protein sequence ID" value="EFJ30794.1"/>
    <property type="molecule type" value="Genomic_DNA"/>
</dbReference>
<dbReference type="GO" id="GO:0004497">
    <property type="term" value="F:monooxygenase activity"/>
    <property type="evidence" value="ECO:0000318"/>
    <property type="project" value="GO_Central"/>
</dbReference>
<evidence type="ECO:0000256" key="1">
    <source>
        <dbReference type="ARBA" id="ARBA00004167"/>
    </source>
</evidence>
<dbReference type="InterPro" id="IPR036396">
    <property type="entry name" value="Cyt_P450_sf"/>
</dbReference>
<keyword evidence="18" id="KW-1185">Reference proteome</keyword>
<dbReference type="AlphaFoldDB" id="D8RBG9"/>
<dbReference type="OMA" id="QYRWSIV"/>
<evidence type="ECO:0000256" key="3">
    <source>
        <dbReference type="ARBA" id="ARBA00022617"/>
    </source>
</evidence>
<dbReference type="eggNOG" id="KOG0157">
    <property type="taxonomic scope" value="Eukaryota"/>
</dbReference>
<dbReference type="PANTHER" id="PTHR24286">
    <property type="entry name" value="CYTOCHROME P450 26"/>
    <property type="match status" value="1"/>
</dbReference>
<dbReference type="PRINTS" id="PR00385">
    <property type="entry name" value="P450"/>
</dbReference>
<keyword evidence="7 15" id="KW-0560">Oxidoreductase</keyword>
<evidence type="ECO:0000256" key="14">
    <source>
        <dbReference type="PIRSR" id="PIRSR602401-1"/>
    </source>
</evidence>
<evidence type="ECO:0000256" key="11">
    <source>
        <dbReference type="ARBA" id="ARBA00050609"/>
    </source>
</evidence>
<dbReference type="FunFam" id="1.10.630.10:FF:000014">
    <property type="entry name" value="Abscisic acid 8"/>
    <property type="match status" value="1"/>
</dbReference>
<accession>D8RBG9</accession>
<feature type="chain" id="PRO_5003121676" description="(+)-abscisic acid 8'-hydroxylase" evidence="16">
    <location>
        <begin position="17"/>
        <end position="464"/>
    </location>
</feature>
<reference evidence="17 18" key="1">
    <citation type="journal article" date="2011" name="Science">
        <title>The Selaginella genome identifies genetic changes associated with the evolution of vascular plants.</title>
        <authorList>
            <person name="Banks J.A."/>
            <person name="Nishiyama T."/>
            <person name="Hasebe M."/>
            <person name="Bowman J.L."/>
            <person name="Gribskov M."/>
            <person name="dePamphilis C."/>
            <person name="Albert V.A."/>
            <person name="Aono N."/>
            <person name="Aoyama T."/>
            <person name="Ambrose B.A."/>
            <person name="Ashton N.W."/>
            <person name="Axtell M.J."/>
            <person name="Barker E."/>
            <person name="Barker M.S."/>
            <person name="Bennetzen J.L."/>
            <person name="Bonawitz N.D."/>
            <person name="Chapple C."/>
            <person name="Cheng C."/>
            <person name="Correa L.G."/>
            <person name="Dacre M."/>
            <person name="DeBarry J."/>
            <person name="Dreyer I."/>
            <person name="Elias M."/>
            <person name="Engstrom E.M."/>
            <person name="Estelle M."/>
            <person name="Feng L."/>
            <person name="Finet C."/>
            <person name="Floyd S.K."/>
            <person name="Frommer W.B."/>
            <person name="Fujita T."/>
            <person name="Gramzow L."/>
            <person name="Gutensohn M."/>
            <person name="Harholt J."/>
            <person name="Hattori M."/>
            <person name="Heyl A."/>
            <person name="Hirai T."/>
            <person name="Hiwatashi Y."/>
            <person name="Ishikawa M."/>
            <person name="Iwata M."/>
            <person name="Karol K.G."/>
            <person name="Koehler B."/>
            <person name="Kolukisaoglu U."/>
            <person name="Kubo M."/>
            <person name="Kurata T."/>
            <person name="Lalonde S."/>
            <person name="Li K."/>
            <person name="Li Y."/>
            <person name="Litt A."/>
            <person name="Lyons E."/>
            <person name="Manning G."/>
            <person name="Maruyama T."/>
            <person name="Michael T.P."/>
            <person name="Mikami K."/>
            <person name="Miyazaki S."/>
            <person name="Morinaga S."/>
            <person name="Murata T."/>
            <person name="Mueller-Roeber B."/>
            <person name="Nelson D.R."/>
            <person name="Obara M."/>
            <person name="Oguri Y."/>
            <person name="Olmstead R.G."/>
            <person name="Onodera N."/>
            <person name="Petersen B.L."/>
            <person name="Pils B."/>
            <person name="Prigge M."/>
            <person name="Rensing S.A."/>
            <person name="Riano-Pachon D.M."/>
            <person name="Roberts A.W."/>
            <person name="Sato Y."/>
            <person name="Scheller H.V."/>
            <person name="Schulz B."/>
            <person name="Schulz C."/>
            <person name="Shakirov E.V."/>
            <person name="Shibagaki N."/>
            <person name="Shinohara N."/>
            <person name="Shippen D.E."/>
            <person name="Soerensen I."/>
            <person name="Sotooka R."/>
            <person name="Sugimoto N."/>
            <person name="Sugita M."/>
            <person name="Sumikawa N."/>
            <person name="Tanurdzic M."/>
            <person name="Theissen G."/>
            <person name="Ulvskov P."/>
            <person name="Wakazuki S."/>
            <person name="Weng J.K."/>
            <person name="Willats W.W."/>
            <person name="Wipf D."/>
            <person name="Wolf P.G."/>
            <person name="Yang L."/>
            <person name="Zimmer A.D."/>
            <person name="Zhu Q."/>
            <person name="Mitros T."/>
            <person name="Hellsten U."/>
            <person name="Loque D."/>
            <person name="Otillar R."/>
            <person name="Salamov A."/>
            <person name="Schmutz J."/>
            <person name="Shapiro H."/>
            <person name="Lindquist E."/>
            <person name="Lucas S."/>
            <person name="Rokhsar D."/>
            <person name="Grigoriev I.V."/>
        </authorList>
    </citation>
    <scope>NUCLEOTIDE SEQUENCE [LARGE SCALE GENOMIC DNA]</scope>
</reference>
<comment type="similarity">
    <text evidence="2 15">Belongs to the cytochrome P450 family.</text>
</comment>